<dbReference type="OrthoDB" id="9801456at2"/>
<dbReference type="GO" id="GO:0009001">
    <property type="term" value="F:serine O-acetyltransferase activity"/>
    <property type="evidence" value="ECO:0007669"/>
    <property type="project" value="UniProtKB-EC"/>
</dbReference>
<keyword evidence="9" id="KW-0677">Repeat</keyword>
<evidence type="ECO:0000313" key="15">
    <source>
        <dbReference type="EMBL" id="CPR01652.1"/>
    </source>
</evidence>
<dbReference type="RefSeq" id="WP_085183471.1">
    <property type="nucleotide sequence ID" value="NZ_CSTD01000001.1"/>
</dbReference>
<evidence type="ECO:0000256" key="5">
    <source>
        <dbReference type="ARBA" id="ARBA00018522"/>
    </source>
</evidence>
<keyword evidence="7" id="KW-0028">Amino-acid biosynthesis</keyword>
<dbReference type="NCBIfam" id="TIGR01172">
    <property type="entry name" value="cysE"/>
    <property type="match status" value="1"/>
</dbReference>
<dbReference type="EMBL" id="CSTD01000001">
    <property type="protein sequence ID" value="CPR01652.1"/>
    <property type="molecule type" value="Genomic_DNA"/>
</dbReference>
<dbReference type="Gene3D" id="2.160.10.10">
    <property type="entry name" value="Hexapeptide repeat proteins"/>
    <property type="match status" value="1"/>
</dbReference>
<sequence>MLTAIRRDIRAAKQRDPARPTTLEVILAYPGVHAIWGHRISHWLWRRGARLSARTLGEITRILTGVDIHPGAVLGPGLFIDHATGVVIGETAEVGEDVTIYHGVTLGGSGGDTGKRHPTIGDRVIIGAGAKVLGAIKVGGDSRIGANAVVVKEVPSGAVVVGVPGQVISRSRPALGASDDALMPDLVGVSLQSLLTRVSKLEASNDGQQQPGQVIRPPEAGVWHGEDFSI</sequence>
<keyword evidence="8 13" id="KW-0808">Transferase</keyword>
<dbReference type="FunFam" id="2.160.10.10:FF:000007">
    <property type="entry name" value="Serine acetyltransferase"/>
    <property type="match status" value="1"/>
</dbReference>
<accession>A0A0U0W3H3</accession>
<evidence type="ECO:0000313" key="16">
    <source>
        <dbReference type="Proteomes" id="UP000198875"/>
    </source>
</evidence>
<evidence type="ECO:0000256" key="4">
    <source>
        <dbReference type="ARBA" id="ARBA00013266"/>
    </source>
</evidence>
<dbReference type="InterPro" id="IPR005881">
    <property type="entry name" value="Ser_O-AcTrfase"/>
</dbReference>
<dbReference type="InterPro" id="IPR018357">
    <property type="entry name" value="Hexapep_transf_CS"/>
</dbReference>
<dbReference type="InterPro" id="IPR042122">
    <property type="entry name" value="Ser_AcTrfase_N_sf"/>
</dbReference>
<dbReference type="InterPro" id="IPR053376">
    <property type="entry name" value="Serine_acetyltransferase"/>
</dbReference>
<evidence type="ECO:0000256" key="2">
    <source>
        <dbReference type="ARBA" id="ARBA00004876"/>
    </source>
</evidence>
<dbReference type="UniPathway" id="UPA00136">
    <property type="reaction ID" value="UER00199"/>
</dbReference>
<name>A0A0U0W3H3_MYCBE</name>
<dbReference type="AlphaFoldDB" id="A0A0U0W3H3"/>
<keyword evidence="10" id="KW-0198">Cysteine biosynthesis</keyword>
<feature type="region of interest" description="Disordered" evidence="14">
    <location>
        <begin position="203"/>
        <end position="230"/>
    </location>
</feature>
<evidence type="ECO:0000256" key="8">
    <source>
        <dbReference type="ARBA" id="ARBA00022679"/>
    </source>
</evidence>
<gene>
    <name evidence="15" type="primary">cysE</name>
    <name evidence="15" type="ORF">BN971_00103</name>
</gene>
<evidence type="ECO:0000256" key="7">
    <source>
        <dbReference type="ARBA" id="ARBA00022605"/>
    </source>
</evidence>
<evidence type="ECO:0000256" key="6">
    <source>
        <dbReference type="ARBA" id="ARBA00022490"/>
    </source>
</evidence>
<dbReference type="FunFam" id="1.10.3130.10:FF:000003">
    <property type="entry name" value="Serine acetyltransferase"/>
    <property type="match status" value="1"/>
</dbReference>
<comment type="subcellular location">
    <subcellularLocation>
        <location evidence="1">Cytoplasm</location>
    </subcellularLocation>
</comment>
<organism evidence="15 16">
    <name type="scientific">Mycobacterium bohemicum DSM 44277</name>
    <dbReference type="NCBI Taxonomy" id="1236609"/>
    <lineage>
        <taxon>Bacteria</taxon>
        <taxon>Bacillati</taxon>
        <taxon>Actinomycetota</taxon>
        <taxon>Actinomycetes</taxon>
        <taxon>Mycobacteriales</taxon>
        <taxon>Mycobacteriaceae</taxon>
        <taxon>Mycobacterium</taxon>
    </lineage>
</organism>
<dbReference type="Proteomes" id="UP000198875">
    <property type="component" value="Unassembled WGS sequence"/>
</dbReference>
<dbReference type="PANTHER" id="PTHR42811">
    <property type="entry name" value="SERINE ACETYLTRANSFERASE"/>
    <property type="match status" value="1"/>
</dbReference>
<proteinExistence type="inferred from homology"/>
<evidence type="ECO:0000256" key="13">
    <source>
        <dbReference type="PIRNR" id="PIRNR000441"/>
    </source>
</evidence>
<evidence type="ECO:0000256" key="11">
    <source>
        <dbReference type="ARBA" id="ARBA00023315"/>
    </source>
</evidence>
<evidence type="ECO:0000256" key="10">
    <source>
        <dbReference type="ARBA" id="ARBA00023192"/>
    </source>
</evidence>
<dbReference type="InterPro" id="IPR045304">
    <property type="entry name" value="LbH_SAT"/>
</dbReference>
<keyword evidence="11 13" id="KW-0012">Acyltransferase</keyword>
<dbReference type="PIRSF" id="PIRSF000441">
    <property type="entry name" value="CysE"/>
    <property type="match status" value="1"/>
</dbReference>
<dbReference type="Gene3D" id="1.10.3130.10">
    <property type="entry name" value="serine acetyltransferase, domain 1"/>
    <property type="match status" value="1"/>
</dbReference>
<dbReference type="GO" id="GO:0005737">
    <property type="term" value="C:cytoplasm"/>
    <property type="evidence" value="ECO:0007669"/>
    <property type="project" value="UniProtKB-SubCell"/>
</dbReference>
<evidence type="ECO:0000256" key="1">
    <source>
        <dbReference type="ARBA" id="ARBA00004496"/>
    </source>
</evidence>
<comment type="catalytic activity">
    <reaction evidence="12 13">
        <text>L-serine + acetyl-CoA = O-acetyl-L-serine + CoA</text>
        <dbReference type="Rhea" id="RHEA:24560"/>
        <dbReference type="ChEBI" id="CHEBI:33384"/>
        <dbReference type="ChEBI" id="CHEBI:57287"/>
        <dbReference type="ChEBI" id="CHEBI:57288"/>
        <dbReference type="ChEBI" id="CHEBI:58340"/>
        <dbReference type="EC" id="2.3.1.30"/>
    </reaction>
</comment>
<dbReference type="InterPro" id="IPR001451">
    <property type="entry name" value="Hexapep"/>
</dbReference>
<dbReference type="SUPFAM" id="SSF51161">
    <property type="entry name" value="Trimeric LpxA-like enzymes"/>
    <property type="match status" value="1"/>
</dbReference>
<dbReference type="Pfam" id="PF00132">
    <property type="entry name" value="Hexapep"/>
    <property type="match status" value="1"/>
</dbReference>
<evidence type="ECO:0000256" key="14">
    <source>
        <dbReference type="SAM" id="MobiDB-lite"/>
    </source>
</evidence>
<evidence type="ECO:0000256" key="12">
    <source>
        <dbReference type="ARBA" id="ARBA00049486"/>
    </source>
</evidence>
<dbReference type="PROSITE" id="PS00101">
    <property type="entry name" value="HEXAPEP_TRANSFERASES"/>
    <property type="match status" value="1"/>
</dbReference>
<dbReference type="EC" id="2.3.1.30" evidence="4 13"/>
<reference evidence="15 16" key="1">
    <citation type="submission" date="2015-03" db="EMBL/GenBank/DDBJ databases">
        <authorList>
            <person name="Murphy D."/>
        </authorList>
    </citation>
    <scope>NUCLEOTIDE SEQUENCE [LARGE SCALE GENOMIC DNA]</scope>
    <source>
        <strain evidence="15 16">DSM 44277</strain>
    </source>
</reference>
<dbReference type="GO" id="GO:0006535">
    <property type="term" value="P:cysteine biosynthetic process from serine"/>
    <property type="evidence" value="ECO:0007669"/>
    <property type="project" value="InterPro"/>
</dbReference>
<dbReference type="InterPro" id="IPR011004">
    <property type="entry name" value="Trimer_LpxA-like_sf"/>
</dbReference>
<comment type="pathway">
    <text evidence="2">Amino-acid biosynthesis; L-cysteine biosynthesis; L-cysteine from L-serine: step 1/2.</text>
</comment>
<dbReference type="CDD" id="cd03354">
    <property type="entry name" value="LbH_SAT"/>
    <property type="match status" value="1"/>
</dbReference>
<evidence type="ECO:0000256" key="9">
    <source>
        <dbReference type="ARBA" id="ARBA00022737"/>
    </source>
</evidence>
<evidence type="ECO:0000256" key="3">
    <source>
        <dbReference type="ARBA" id="ARBA00007274"/>
    </source>
</evidence>
<keyword evidence="6" id="KW-0963">Cytoplasm</keyword>
<comment type="similarity">
    <text evidence="3 13">Belongs to the transferase hexapeptide repeat family.</text>
</comment>
<dbReference type="NCBIfam" id="NF041874">
    <property type="entry name" value="EPS_EpsC"/>
    <property type="match status" value="1"/>
</dbReference>
<protein>
    <recommendedName>
        <fullName evidence="5 13">Serine acetyltransferase</fullName>
        <ecNumber evidence="4 13">2.3.1.30</ecNumber>
    </recommendedName>
</protein>